<dbReference type="AlphaFoldDB" id="A0A4R2K3Q9"/>
<gene>
    <name evidence="3" type="ORF">EV192_101221</name>
</gene>
<name>A0A4R2K3Q9_9PSEU</name>
<dbReference type="EMBL" id="SLWS01000001">
    <property type="protein sequence ID" value="TCO64446.1"/>
    <property type="molecule type" value="Genomic_DNA"/>
</dbReference>
<proteinExistence type="predicted"/>
<dbReference type="SMART" id="SM00894">
    <property type="entry name" value="Excalibur"/>
    <property type="match status" value="1"/>
</dbReference>
<protein>
    <submittedName>
        <fullName evidence="3">Excalibur calcium-binding domain-containing protein</fullName>
    </submittedName>
</protein>
<dbReference type="Pfam" id="PF05901">
    <property type="entry name" value="Excalibur"/>
    <property type="match status" value="1"/>
</dbReference>
<evidence type="ECO:0000259" key="2">
    <source>
        <dbReference type="SMART" id="SM00894"/>
    </source>
</evidence>
<reference evidence="3 4" key="1">
    <citation type="submission" date="2019-03" db="EMBL/GenBank/DDBJ databases">
        <title>Genomic Encyclopedia of Type Strains, Phase IV (KMG-IV): sequencing the most valuable type-strain genomes for metagenomic binning, comparative biology and taxonomic classification.</title>
        <authorList>
            <person name="Goeker M."/>
        </authorList>
    </citation>
    <scope>NUCLEOTIDE SEQUENCE [LARGE SCALE GENOMIC DNA]</scope>
    <source>
        <strain evidence="3 4">DSM 45934</strain>
    </source>
</reference>
<sequence>MSGRQRWHWIAAGVAGLAVVGAVLANGKTSKPPTLTAHPFPTVQFHPPENGGVIAATPTMDATTVTNTTPKPKPGPPSTQARPTAPEHTETKLTITFSLPDIPWYFDDCAIAREFGLAPIRKGEPGYRPELDGDHDGLACE</sequence>
<evidence type="ECO:0000313" key="3">
    <source>
        <dbReference type="EMBL" id="TCO64446.1"/>
    </source>
</evidence>
<organism evidence="3 4">
    <name type="scientific">Actinocrispum wychmicini</name>
    <dbReference type="NCBI Taxonomy" id="1213861"/>
    <lineage>
        <taxon>Bacteria</taxon>
        <taxon>Bacillati</taxon>
        <taxon>Actinomycetota</taxon>
        <taxon>Actinomycetes</taxon>
        <taxon>Pseudonocardiales</taxon>
        <taxon>Pseudonocardiaceae</taxon>
        <taxon>Actinocrispum</taxon>
    </lineage>
</organism>
<feature type="domain" description="Excalibur calcium-binding" evidence="2">
    <location>
        <begin position="105"/>
        <end position="141"/>
    </location>
</feature>
<evidence type="ECO:0000313" key="4">
    <source>
        <dbReference type="Proteomes" id="UP000295680"/>
    </source>
</evidence>
<dbReference type="InterPro" id="IPR008613">
    <property type="entry name" value="Excalibur_Ca-bd_domain"/>
</dbReference>
<feature type="region of interest" description="Disordered" evidence="1">
    <location>
        <begin position="120"/>
        <end position="141"/>
    </location>
</feature>
<dbReference type="RefSeq" id="WP_207925853.1">
    <property type="nucleotide sequence ID" value="NZ_SLWS01000001.1"/>
</dbReference>
<comment type="caution">
    <text evidence="3">The sequence shown here is derived from an EMBL/GenBank/DDBJ whole genome shotgun (WGS) entry which is preliminary data.</text>
</comment>
<keyword evidence="4" id="KW-1185">Reference proteome</keyword>
<feature type="compositionally biased region" description="Basic and acidic residues" evidence="1">
    <location>
        <begin position="121"/>
        <end position="141"/>
    </location>
</feature>
<evidence type="ECO:0000256" key="1">
    <source>
        <dbReference type="SAM" id="MobiDB-lite"/>
    </source>
</evidence>
<feature type="region of interest" description="Disordered" evidence="1">
    <location>
        <begin position="63"/>
        <end position="89"/>
    </location>
</feature>
<dbReference type="Proteomes" id="UP000295680">
    <property type="component" value="Unassembled WGS sequence"/>
</dbReference>
<accession>A0A4R2K3Q9</accession>